<feature type="region of interest" description="Disordered" evidence="8">
    <location>
        <begin position="454"/>
        <end position="475"/>
    </location>
</feature>
<gene>
    <name evidence="11" type="ORF">FB380_001754</name>
    <name evidence="10" type="ORF">GCM10011589_07280</name>
</gene>
<dbReference type="Pfam" id="PF01594">
    <property type="entry name" value="AI-2E_transport"/>
    <property type="match status" value="1"/>
</dbReference>
<dbReference type="PANTHER" id="PTHR21716">
    <property type="entry name" value="TRANSMEMBRANE PROTEIN"/>
    <property type="match status" value="1"/>
</dbReference>
<feature type="compositionally biased region" description="Basic and acidic residues" evidence="8">
    <location>
        <begin position="454"/>
        <end position="466"/>
    </location>
</feature>
<feature type="transmembrane region" description="Helical" evidence="9">
    <location>
        <begin position="417"/>
        <end position="444"/>
    </location>
</feature>
<feature type="transmembrane region" description="Helical" evidence="9">
    <location>
        <begin position="258"/>
        <end position="283"/>
    </location>
</feature>
<name>A0A846LPM3_9ACTN</name>
<feature type="transmembrane region" description="Helical" evidence="9">
    <location>
        <begin position="373"/>
        <end position="397"/>
    </location>
</feature>
<dbReference type="GO" id="GO:0005886">
    <property type="term" value="C:plasma membrane"/>
    <property type="evidence" value="ECO:0007669"/>
    <property type="project" value="UniProtKB-SubCell"/>
</dbReference>
<evidence type="ECO:0000256" key="1">
    <source>
        <dbReference type="ARBA" id="ARBA00004651"/>
    </source>
</evidence>
<keyword evidence="5 9" id="KW-0812">Transmembrane</keyword>
<evidence type="ECO:0000256" key="5">
    <source>
        <dbReference type="ARBA" id="ARBA00022692"/>
    </source>
</evidence>
<feature type="transmembrane region" description="Helical" evidence="9">
    <location>
        <begin position="145"/>
        <end position="163"/>
    </location>
</feature>
<dbReference type="Proteomes" id="UP000648663">
    <property type="component" value="Unassembled WGS sequence"/>
</dbReference>
<reference evidence="13" key="2">
    <citation type="journal article" date="2019" name="Int. J. Syst. Evol. Microbiol.">
        <title>The Global Catalogue of Microorganisms (GCM) 10K type strain sequencing project: providing services to taxonomists for standard genome sequencing and annotation.</title>
        <authorList>
            <consortium name="The Broad Institute Genomics Platform"/>
            <consortium name="The Broad Institute Genome Sequencing Center for Infectious Disease"/>
            <person name="Wu L."/>
            <person name="Ma J."/>
        </authorList>
    </citation>
    <scope>NUCLEOTIDE SEQUENCE [LARGE SCALE GENOMIC DNA]</scope>
    <source>
        <strain evidence="13">CGMCC 4.5581</strain>
    </source>
</reference>
<reference evidence="11 12" key="3">
    <citation type="submission" date="2020-02" db="EMBL/GenBank/DDBJ databases">
        <title>Sequencing the genomes of 1000 actinobacteria strains.</title>
        <authorList>
            <person name="Klenk H.-P."/>
        </authorList>
    </citation>
    <scope>NUCLEOTIDE SEQUENCE [LARGE SCALE GENOMIC DNA]</scope>
    <source>
        <strain evidence="11 12">DSM 45201</strain>
    </source>
</reference>
<dbReference type="EMBL" id="BMMI01000001">
    <property type="protein sequence ID" value="GGL53754.1"/>
    <property type="molecule type" value="Genomic_DNA"/>
</dbReference>
<keyword evidence="13" id="KW-1185">Reference proteome</keyword>
<dbReference type="EMBL" id="JAAMPA010000001">
    <property type="protein sequence ID" value="NIH67308.1"/>
    <property type="molecule type" value="Genomic_DNA"/>
</dbReference>
<evidence type="ECO:0000256" key="4">
    <source>
        <dbReference type="ARBA" id="ARBA00022475"/>
    </source>
</evidence>
<feature type="transmembrane region" description="Helical" evidence="9">
    <location>
        <begin position="319"/>
        <end position="340"/>
    </location>
</feature>
<evidence type="ECO:0000313" key="13">
    <source>
        <dbReference type="Proteomes" id="UP000648663"/>
    </source>
</evidence>
<protein>
    <submittedName>
        <fullName evidence="11">Putative PurR-regulated permease PerM</fullName>
    </submittedName>
</protein>
<keyword evidence="3" id="KW-0813">Transport</keyword>
<evidence type="ECO:0000313" key="12">
    <source>
        <dbReference type="Proteomes" id="UP000552836"/>
    </source>
</evidence>
<dbReference type="GO" id="GO:0055085">
    <property type="term" value="P:transmembrane transport"/>
    <property type="evidence" value="ECO:0007669"/>
    <property type="project" value="TreeGrafter"/>
</dbReference>
<evidence type="ECO:0000256" key="2">
    <source>
        <dbReference type="ARBA" id="ARBA00009773"/>
    </source>
</evidence>
<reference evidence="10" key="1">
    <citation type="journal article" date="2014" name="Int. J. Syst. Evol. Microbiol.">
        <title>Complete genome of a new Firmicutes species belonging to the dominant human colonic microbiota ('Ruminococcus bicirculans') reveals two chromosomes and a selective capacity to utilize plant glucans.</title>
        <authorList>
            <consortium name="NISC Comparative Sequencing Program"/>
            <person name="Wegmann U."/>
            <person name="Louis P."/>
            <person name="Goesmann A."/>
            <person name="Henrissat B."/>
            <person name="Duncan S.H."/>
            <person name="Flint H.J."/>
        </authorList>
    </citation>
    <scope>NUCLEOTIDE SEQUENCE</scope>
    <source>
        <strain evidence="10">CGMCC 4.5581</strain>
    </source>
</reference>
<evidence type="ECO:0000313" key="11">
    <source>
        <dbReference type="EMBL" id="NIH67308.1"/>
    </source>
</evidence>
<feature type="transmembrane region" description="Helical" evidence="9">
    <location>
        <begin position="346"/>
        <end position="366"/>
    </location>
</feature>
<comment type="subcellular location">
    <subcellularLocation>
        <location evidence="1">Cell membrane</location>
        <topology evidence="1">Multi-pass membrane protein</topology>
    </subcellularLocation>
</comment>
<evidence type="ECO:0000256" key="6">
    <source>
        <dbReference type="ARBA" id="ARBA00022989"/>
    </source>
</evidence>
<evidence type="ECO:0000256" key="8">
    <source>
        <dbReference type="SAM" id="MobiDB-lite"/>
    </source>
</evidence>
<accession>A0A846LPM3</accession>
<comment type="similarity">
    <text evidence="2">Belongs to the autoinducer-2 exporter (AI-2E) (TC 2.A.86) family.</text>
</comment>
<proteinExistence type="inferred from homology"/>
<dbReference type="PANTHER" id="PTHR21716:SF53">
    <property type="entry name" value="PERMEASE PERM-RELATED"/>
    <property type="match status" value="1"/>
</dbReference>
<feature type="compositionally biased region" description="Low complexity" evidence="8">
    <location>
        <begin position="59"/>
        <end position="76"/>
    </location>
</feature>
<organism evidence="11 12">
    <name type="scientific">Modestobacter marinus</name>
    <dbReference type="NCBI Taxonomy" id="477641"/>
    <lineage>
        <taxon>Bacteria</taxon>
        <taxon>Bacillati</taxon>
        <taxon>Actinomycetota</taxon>
        <taxon>Actinomycetes</taxon>
        <taxon>Geodermatophilales</taxon>
        <taxon>Geodermatophilaceae</taxon>
        <taxon>Modestobacter</taxon>
    </lineage>
</organism>
<sequence length="475" mass="49335">MLQGARRVVDRARERIRAAAEHDPHGWPDGTVLVLEDGSRAVVDHVEEPHPGEPHPAHGHPAPGVPHPAAGDVDAPGGIGGPPAPAGPPPAPDRDRRRGSLLAPAAAPGPAEREVPYGLRVAAAWSWRAVAVVVALYLLLRAAGYVAVVIVPVIVALLLAALLQPGAAMLRRSGWPTSLAALTMLVVGVGVVAGIVTLVVEEFAAGYADLVSQVDEGLTQIQDFATRTFPVTDGQITDALENASQTIADNRDVLTSGALTTAATVGEVLTGALLTLFVLFFFLMDGRQIWLWVVGLAPVDSQGYLDEAARRSWRTLISYVRATVGVAAFDAVFIGIGLVFLGTPLVVPLAALVFLGAFIPIIGSFLAGTVSVLVTLVAVGPVRALIALGIIVLIMQLESHVLQPLLLGRAVSVHPLAVVLGIAAGLLIGGVFGALIAVPVIACGNVAGTYLSRRNEGPRPPRPDTRRARRMVAAG</sequence>
<evidence type="ECO:0000256" key="3">
    <source>
        <dbReference type="ARBA" id="ARBA00022448"/>
    </source>
</evidence>
<dbReference type="AlphaFoldDB" id="A0A846LPM3"/>
<keyword evidence="7 9" id="KW-0472">Membrane</keyword>
<keyword evidence="4" id="KW-1003">Cell membrane</keyword>
<keyword evidence="6 9" id="KW-1133">Transmembrane helix</keyword>
<feature type="compositionally biased region" description="Pro residues" evidence="8">
    <location>
        <begin position="82"/>
        <end position="91"/>
    </location>
</feature>
<evidence type="ECO:0000313" key="10">
    <source>
        <dbReference type="EMBL" id="GGL53754.1"/>
    </source>
</evidence>
<reference evidence="10" key="4">
    <citation type="submission" date="2024-05" db="EMBL/GenBank/DDBJ databases">
        <authorList>
            <person name="Sun Q."/>
            <person name="Zhou Y."/>
        </authorList>
    </citation>
    <scope>NUCLEOTIDE SEQUENCE</scope>
    <source>
        <strain evidence="10">CGMCC 4.5581</strain>
    </source>
</reference>
<evidence type="ECO:0000256" key="7">
    <source>
        <dbReference type="ARBA" id="ARBA00023136"/>
    </source>
</evidence>
<dbReference type="InterPro" id="IPR002549">
    <property type="entry name" value="AI-2E-like"/>
</dbReference>
<feature type="transmembrane region" description="Helical" evidence="9">
    <location>
        <begin position="117"/>
        <end position="139"/>
    </location>
</feature>
<feature type="transmembrane region" description="Helical" evidence="9">
    <location>
        <begin position="175"/>
        <end position="200"/>
    </location>
</feature>
<dbReference type="Proteomes" id="UP000552836">
    <property type="component" value="Unassembled WGS sequence"/>
</dbReference>
<feature type="region of interest" description="Disordered" evidence="8">
    <location>
        <begin position="46"/>
        <end position="111"/>
    </location>
</feature>
<evidence type="ECO:0000256" key="9">
    <source>
        <dbReference type="SAM" id="Phobius"/>
    </source>
</evidence>
<comment type="caution">
    <text evidence="11">The sequence shown here is derived from an EMBL/GenBank/DDBJ whole genome shotgun (WGS) entry which is preliminary data.</text>
</comment>
<feature type="compositionally biased region" description="Basic and acidic residues" evidence="8">
    <location>
        <begin position="46"/>
        <end position="56"/>
    </location>
</feature>
<dbReference type="RefSeq" id="WP_166754748.1">
    <property type="nucleotide sequence ID" value="NZ_BAABJU010000001.1"/>
</dbReference>